<feature type="domain" description="DUF6532" evidence="2">
    <location>
        <begin position="103"/>
        <end position="281"/>
    </location>
</feature>
<evidence type="ECO:0000256" key="1">
    <source>
        <dbReference type="SAM" id="MobiDB-lite"/>
    </source>
</evidence>
<accession>A0A9P6ZIN6</accession>
<feature type="region of interest" description="Disordered" evidence="1">
    <location>
        <begin position="62"/>
        <end position="105"/>
    </location>
</feature>
<reference evidence="3" key="1">
    <citation type="journal article" date="2020" name="New Phytol.">
        <title>Comparative genomics reveals dynamic genome evolution in host specialist ectomycorrhizal fungi.</title>
        <authorList>
            <person name="Lofgren L.A."/>
            <person name="Nguyen N.H."/>
            <person name="Vilgalys R."/>
            <person name="Ruytinx J."/>
            <person name="Liao H.L."/>
            <person name="Branco S."/>
            <person name="Kuo A."/>
            <person name="LaButti K."/>
            <person name="Lipzen A."/>
            <person name="Andreopoulos W."/>
            <person name="Pangilinan J."/>
            <person name="Riley R."/>
            <person name="Hundley H."/>
            <person name="Na H."/>
            <person name="Barry K."/>
            <person name="Grigoriev I.V."/>
            <person name="Stajich J.E."/>
            <person name="Kennedy P.G."/>
        </authorList>
    </citation>
    <scope>NUCLEOTIDE SEQUENCE</scope>
    <source>
        <strain evidence="3">DOB743</strain>
    </source>
</reference>
<protein>
    <recommendedName>
        <fullName evidence="2">DUF6532 domain-containing protein</fullName>
    </recommendedName>
</protein>
<organism evidence="3 4">
    <name type="scientific">Suillus placidus</name>
    <dbReference type="NCBI Taxonomy" id="48579"/>
    <lineage>
        <taxon>Eukaryota</taxon>
        <taxon>Fungi</taxon>
        <taxon>Dikarya</taxon>
        <taxon>Basidiomycota</taxon>
        <taxon>Agaricomycotina</taxon>
        <taxon>Agaricomycetes</taxon>
        <taxon>Agaricomycetidae</taxon>
        <taxon>Boletales</taxon>
        <taxon>Suillineae</taxon>
        <taxon>Suillaceae</taxon>
        <taxon>Suillus</taxon>
    </lineage>
</organism>
<proteinExistence type="predicted"/>
<feature type="compositionally biased region" description="Acidic residues" evidence="1">
    <location>
        <begin position="76"/>
        <end position="86"/>
    </location>
</feature>
<evidence type="ECO:0000313" key="4">
    <source>
        <dbReference type="Proteomes" id="UP000714275"/>
    </source>
</evidence>
<dbReference type="AlphaFoldDB" id="A0A9P6ZIN6"/>
<dbReference type="EMBL" id="JABBWD010000083">
    <property type="protein sequence ID" value="KAG1767871.1"/>
    <property type="molecule type" value="Genomic_DNA"/>
</dbReference>
<dbReference type="OrthoDB" id="2685137at2759"/>
<gene>
    <name evidence="3" type="ORF">EV702DRAFT_1203528</name>
</gene>
<dbReference type="Pfam" id="PF20149">
    <property type="entry name" value="DUF6532"/>
    <property type="match status" value="1"/>
</dbReference>
<dbReference type="InterPro" id="IPR045341">
    <property type="entry name" value="DUF6532"/>
</dbReference>
<evidence type="ECO:0000313" key="3">
    <source>
        <dbReference type="EMBL" id="KAG1767871.1"/>
    </source>
</evidence>
<name>A0A9P6ZIN6_9AGAM</name>
<evidence type="ECO:0000259" key="2">
    <source>
        <dbReference type="Pfam" id="PF20149"/>
    </source>
</evidence>
<comment type="caution">
    <text evidence="3">The sequence shown here is derived from an EMBL/GenBank/DDBJ whole genome shotgun (WGS) entry which is preliminary data.</text>
</comment>
<keyword evidence="4" id="KW-1185">Reference proteome</keyword>
<dbReference type="Proteomes" id="UP000714275">
    <property type="component" value="Unassembled WGS sequence"/>
</dbReference>
<sequence>MLQGPQYKDKFLHQDITLTSYGVPRYMQWDLGAARAPQAENAEQQLVPGFINEHQILLLAPASTPAPNNVKAESSESSDSDSEDDQTIPMELTRAEKEAVTPTRKKRARTVKKALKVGRIVVIGHVKYTPFENQKVKEEMVSWMSNICRLFKDYAIYNIQNDLSLCLPIEQQGAEVPHKKRLVPTLLESLDFLHKFQYDDNGTLVCYTFEVEWFVNMIVDVIYLNGLYPYVNAENFDSMFGLAGAAAYNALSCFSKGTYKNIGTSAEQFSNPYSRIVALIKLIRSDDTKRARLMWLCNLIIMHGRELIGLL</sequence>